<keyword evidence="7 8" id="KW-0067">ATP-binding</keyword>
<keyword evidence="4 8" id="KW-0808">Transferase</keyword>
<dbReference type="EMBL" id="LVVT01000002">
    <property type="protein sequence ID" value="TQS84414.1"/>
    <property type="molecule type" value="Genomic_DNA"/>
</dbReference>
<feature type="binding site" evidence="8 9">
    <location>
        <position position="102"/>
    </location>
    <ligand>
        <name>ATP</name>
        <dbReference type="ChEBI" id="CHEBI:30616"/>
    </ligand>
</feature>
<dbReference type="GO" id="GO:0005737">
    <property type="term" value="C:cytoplasm"/>
    <property type="evidence" value="ECO:0007669"/>
    <property type="project" value="UniProtKB-SubCell"/>
</dbReference>
<feature type="binding site" evidence="8 9">
    <location>
        <position position="85"/>
    </location>
    <ligand>
        <name>ATP</name>
        <dbReference type="ChEBI" id="CHEBI:30616"/>
    </ligand>
</feature>
<keyword evidence="6 8" id="KW-0418">Kinase</keyword>
<dbReference type="SMART" id="SM00562">
    <property type="entry name" value="NDK"/>
    <property type="match status" value="1"/>
</dbReference>
<evidence type="ECO:0000256" key="7">
    <source>
        <dbReference type="ARBA" id="ARBA00022840"/>
    </source>
</evidence>
<dbReference type="GO" id="GO:0046872">
    <property type="term" value="F:metal ion binding"/>
    <property type="evidence" value="ECO:0007669"/>
    <property type="project" value="UniProtKB-KW"/>
</dbReference>
<protein>
    <recommendedName>
        <fullName evidence="8 11">Nucleoside diphosphate kinase</fullName>
        <shortName evidence="8">NDK</shortName>
        <shortName evidence="8">NDP kinase</shortName>
        <ecNumber evidence="8 11">2.7.4.6</ecNumber>
    </recommendedName>
    <alternativeName>
        <fullName evidence="8">Nucleoside-2-P kinase</fullName>
    </alternativeName>
</protein>
<dbReference type="GO" id="GO:0004550">
    <property type="term" value="F:nucleoside diphosphate kinase activity"/>
    <property type="evidence" value="ECO:0007669"/>
    <property type="project" value="UniProtKB-UniRule"/>
</dbReference>
<dbReference type="GO" id="GO:0005524">
    <property type="term" value="F:ATP binding"/>
    <property type="evidence" value="ECO:0007669"/>
    <property type="project" value="UniProtKB-UniRule"/>
</dbReference>
<feature type="binding site" evidence="8 9">
    <location>
        <position position="57"/>
    </location>
    <ligand>
        <name>ATP</name>
        <dbReference type="ChEBI" id="CHEBI:30616"/>
    </ligand>
</feature>
<feature type="binding site" evidence="8 9">
    <location>
        <position position="9"/>
    </location>
    <ligand>
        <name>ATP</name>
        <dbReference type="ChEBI" id="CHEBI:30616"/>
    </ligand>
</feature>
<dbReference type="PROSITE" id="PS51374">
    <property type="entry name" value="NDPK_LIKE"/>
    <property type="match status" value="1"/>
</dbReference>
<dbReference type="FunFam" id="3.30.70.141:FF:000002">
    <property type="entry name" value="Nucleoside diphosphate kinase"/>
    <property type="match status" value="1"/>
</dbReference>
<dbReference type="OMA" id="QHYGEHK"/>
<dbReference type="AlphaFoldDB" id="A0A8J8TFG5"/>
<comment type="catalytic activity">
    <reaction evidence="8">
        <text>a ribonucleoside 5'-diphosphate + ATP = a ribonucleoside 5'-triphosphate + ADP</text>
        <dbReference type="Rhea" id="RHEA:18113"/>
        <dbReference type="ChEBI" id="CHEBI:30616"/>
        <dbReference type="ChEBI" id="CHEBI:57930"/>
        <dbReference type="ChEBI" id="CHEBI:61557"/>
        <dbReference type="ChEBI" id="CHEBI:456216"/>
        <dbReference type="EC" id="2.7.4.6"/>
    </reaction>
</comment>
<keyword evidence="8" id="KW-0460">Magnesium</keyword>
<evidence type="ECO:0000313" key="13">
    <source>
        <dbReference type="EMBL" id="TQS84414.1"/>
    </source>
</evidence>
<keyword evidence="8" id="KW-0479">Metal-binding</keyword>
<comment type="similarity">
    <text evidence="2 8 9 10">Belongs to the NDK family.</text>
</comment>
<dbReference type="GO" id="GO:0006241">
    <property type="term" value="P:CTP biosynthetic process"/>
    <property type="evidence" value="ECO:0007669"/>
    <property type="project" value="UniProtKB-UniRule"/>
</dbReference>
<dbReference type="Gene3D" id="3.30.70.141">
    <property type="entry name" value="Nucleoside diphosphate kinase-like domain"/>
    <property type="match status" value="1"/>
</dbReference>
<dbReference type="GO" id="GO:0006183">
    <property type="term" value="P:GTP biosynthetic process"/>
    <property type="evidence" value="ECO:0007669"/>
    <property type="project" value="UniProtKB-UniRule"/>
</dbReference>
<comment type="subcellular location">
    <subcellularLocation>
        <location evidence="8">Cytoplasm</location>
    </subcellularLocation>
</comment>
<keyword evidence="8" id="KW-0546">Nucleotide metabolism</keyword>
<accession>A0A8J8TFG5</accession>
<keyword evidence="8" id="KW-0963">Cytoplasm</keyword>
<gene>
    <name evidence="8" type="primary">ndk</name>
    <name evidence="13" type="ORF">A3207_05850</name>
</gene>
<evidence type="ECO:0000256" key="3">
    <source>
        <dbReference type="ARBA" id="ARBA00022553"/>
    </source>
</evidence>
<dbReference type="HAMAP" id="MF_00451">
    <property type="entry name" value="NDP_kinase"/>
    <property type="match status" value="1"/>
</dbReference>
<evidence type="ECO:0000256" key="9">
    <source>
        <dbReference type="PROSITE-ProRule" id="PRU00706"/>
    </source>
</evidence>
<reference evidence="13" key="1">
    <citation type="submission" date="2016-03" db="EMBL/GenBank/DDBJ databases">
        <authorList>
            <person name="Borrel G."/>
            <person name="Mccann A."/>
            <person name="O'Toole P.W."/>
        </authorList>
    </citation>
    <scope>NUCLEOTIDE SEQUENCE</scope>
    <source>
        <strain evidence="13">183</strain>
    </source>
</reference>
<evidence type="ECO:0000256" key="2">
    <source>
        <dbReference type="ARBA" id="ARBA00008142"/>
    </source>
</evidence>
<keyword evidence="3 8" id="KW-0597">Phosphoprotein</keyword>
<comment type="cofactor">
    <cofactor evidence="1 8">
        <name>Mg(2+)</name>
        <dbReference type="ChEBI" id="CHEBI:18420"/>
    </cofactor>
</comment>
<evidence type="ECO:0000313" key="14">
    <source>
        <dbReference type="Proteomes" id="UP000752814"/>
    </source>
</evidence>
<dbReference type="SUPFAM" id="SSF54919">
    <property type="entry name" value="Nucleoside diphosphate kinase, NDK"/>
    <property type="match status" value="1"/>
</dbReference>
<sequence>MERTFIMLKPDAIQRGLMSDILKRIESKGYKLLAMKFLRIPREQAERHYAEHKGKPFFEGLIEYMTSGPVLMMVWEGENIIASMRTMMGKTNPNEAAPGTIRGDYAQQTGRNIIHGSDSPESAKREIELFFNDYEIQSWEPSVSKWLCE</sequence>
<dbReference type="InterPro" id="IPR001564">
    <property type="entry name" value="Nucleoside_diP_kinase"/>
</dbReference>
<comment type="catalytic activity">
    <reaction evidence="8 11">
        <text>a 2'-deoxyribonucleoside 5'-diphosphate + ATP = a 2'-deoxyribonucleoside 5'-triphosphate + ADP</text>
        <dbReference type="Rhea" id="RHEA:44640"/>
        <dbReference type="ChEBI" id="CHEBI:30616"/>
        <dbReference type="ChEBI" id="CHEBI:61560"/>
        <dbReference type="ChEBI" id="CHEBI:73316"/>
        <dbReference type="ChEBI" id="CHEBI:456216"/>
        <dbReference type="EC" id="2.7.4.6"/>
    </reaction>
</comment>
<comment type="caution">
    <text evidence="13">The sequence shown here is derived from an EMBL/GenBank/DDBJ whole genome shotgun (WGS) entry which is preliminary data.</text>
</comment>
<organism evidence="13 14">
    <name type="scientific">Candidatus Methanomassiliicoccus intestinalis</name>
    <dbReference type="NCBI Taxonomy" id="1406512"/>
    <lineage>
        <taxon>Archaea</taxon>
        <taxon>Methanobacteriati</taxon>
        <taxon>Thermoplasmatota</taxon>
        <taxon>Thermoplasmata</taxon>
        <taxon>Methanomassiliicoccales</taxon>
        <taxon>Methanomassiliicoccaceae</taxon>
        <taxon>Methanomassiliicoccus</taxon>
    </lineage>
</organism>
<dbReference type="InterPro" id="IPR023005">
    <property type="entry name" value="Nucleoside_diP_kinase_AS"/>
</dbReference>
<comment type="function">
    <text evidence="8">Major role in the synthesis of nucleoside triphosphates other than ATP. The ATP gamma phosphate is transferred to the NDP beta phosphate via a ping-pong mechanism, using a phosphorylated active-site intermediate.</text>
</comment>
<evidence type="ECO:0000256" key="1">
    <source>
        <dbReference type="ARBA" id="ARBA00001946"/>
    </source>
</evidence>
<evidence type="ECO:0000256" key="5">
    <source>
        <dbReference type="ARBA" id="ARBA00022741"/>
    </source>
</evidence>
<dbReference type="InterPro" id="IPR036850">
    <property type="entry name" value="NDK-like_dom_sf"/>
</dbReference>
<dbReference type="Pfam" id="PF00334">
    <property type="entry name" value="NDK"/>
    <property type="match status" value="1"/>
</dbReference>
<dbReference type="InterPro" id="IPR034907">
    <property type="entry name" value="NDK-like_dom"/>
</dbReference>
<dbReference type="CDD" id="cd04413">
    <property type="entry name" value="NDPk_I"/>
    <property type="match status" value="1"/>
</dbReference>
<dbReference type="EC" id="2.7.4.6" evidence="8 11"/>
<evidence type="ECO:0000256" key="11">
    <source>
        <dbReference type="RuleBase" id="RU004013"/>
    </source>
</evidence>
<feature type="binding site" evidence="8 9">
    <location>
        <position position="91"/>
    </location>
    <ligand>
        <name>ATP</name>
        <dbReference type="ChEBI" id="CHEBI:30616"/>
    </ligand>
</feature>
<name>A0A8J8TFG5_9ARCH</name>
<evidence type="ECO:0000256" key="8">
    <source>
        <dbReference type="HAMAP-Rule" id="MF_00451"/>
    </source>
</evidence>
<dbReference type="PRINTS" id="PR01243">
    <property type="entry name" value="NUCDPKINASE"/>
</dbReference>
<dbReference type="PROSITE" id="PS00469">
    <property type="entry name" value="NDPK"/>
    <property type="match status" value="1"/>
</dbReference>
<proteinExistence type="inferred from homology"/>
<evidence type="ECO:0000256" key="6">
    <source>
        <dbReference type="ARBA" id="ARBA00022777"/>
    </source>
</evidence>
<keyword evidence="5 8" id="KW-0547">Nucleotide-binding</keyword>
<evidence type="ECO:0000256" key="10">
    <source>
        <dbReference type="RuleBase" id="RU004011"/>
    </source>
</evidence>
<evidence type="ECO:0000259" key="12">
    <source>
        <dbReference type="SMART" id="SM00562"/>
    </source>
</evidence>
<dbReference type="GO" id="GO:0006228">
    <property type="term" value="P:UTP biosynthetic process"/>
    <property type="evidence" value="ECO:0007669"/>
    <property type="project" value="UniProtKB-UniRule"/>
</dbReference>
<feature type="active site" description="Pros-phosphohistidine intermediate" evidence="8 9">
    <location>
        <position position="115"/>
    </location>
</feature>
<feature type="binding site" evidence="8 9">
    <location>
        <position position="112"/>
    </location>
    <ligand>
        <name>ATP</name>
        <dbReference type="ChEBI" id="CHEBI:30616"/>
    </ligand>
</feature>
<dbReference type="PANTHER" id="PTHR11349">
    <property type="entry name" value="NUCLEOSIDE DIPHOSPHATE KINASE"/>
    <property type="match status" value="1"/>
</dbReference>
<dbReference type="Proteomes" id="UP000752814">
    <property type="component" value="Unassembled WGS sequence"/>
</dbReference>
<feature type="domain" description="Nucleoside diphosphate kinase-like" evidence="12">
    <location>
        <begin position="1"/>
        <end position="138"/>
    </location>
</feature>
<dbReference type="NCBIfam" id="NF001908">
    <property type="entry name" value="PRK00668.1"/>
    <property type="match status" value="1"/>
</dbReference>
<evidence type="ECO:0000256" key="4">
    <source>
        <dbReference type="ARBA" id="ARBA00022679"/>
    </source>
</evidence>